<dbReference type="Proteomes" id="UP000663088">
    <property type="component" value="Chromosome"/>
</dbReference>
<evidence type="ECO:0000313" key="1">
    <source>
        <dbReference type="EMBL" id="QSR86922.1"/>
    </source>
</evidence>
<dbReference type="InterPro" id="IPR023214">
    <property type="entry name" value="HAD_sf"/>
</dbReference>
<dbReference type="InterPro" id="IPR036412">
    <property type="entry name" value="HAD-like_sf"/>
</dbReference>
<proteinExistence type="predicted"/>
<name>A0ABX7PVJ3_9BACT</name>
<dbReference type="InterPro" id="IPR023198">
    <property type="entry name" value="PGP-like_dom2"/>
</dbReference>
<protein>
    <submittedName>
        <fullName evidence="1">HAD hydrolase-like protein</fullName>
    </submittedName>
</protein>
<dbReference type="Pfam" id="PF13419">
    <property type="entry name" value="HAD_2"/>
    <property type="match status" value="1"/>
</dbReference>
<organism evidence="1 2">
    <name type="scientific">Candidatus Methylacidiphilum infernorum</name>
    <dbReference type="NCBI Taxonomy" id="511746"/>
    <lineage>
        <taxon>Bacteria</taxon>
        <taxon>Pseudomonadati</taxon>
        <taxon>Verrucomicrobiota</taxon>
        <taxon>Methylacidiphilae</taxon>
        <taxon>Methylacidiphilales</taxon>
        <taxon>Methylacidiphilaceae</taxon>
        <taxon>Methylacidiphilum (ex Ratnadevi et al. 2023)</taxon>
    </lineage>
</organism>
<dbReference type="InterPro" id="IPR041492">
    <property type="entry name" value="HAD_2"/>
</dbReference>
<dbReference type="InterPro" id="IPR044999">
    <property type="entry name" value="CbbY-like"/>
</dbReference>
<keyword evidence="2" id="KW-1185">Reference proteome</keyword>
<gene>
    <name evidence="1" type="ORF">EM20IM_00680</name>
</gene>
<dbReference type="Gene3D" id="1.10.150.240">
    <property type="entry name" value="Putative phosphatase, domain 2"/>
    <property type="match status" value="1"/>
</dbReference>
<dbReference type="PANTHER" id="PTHR42896">
    <property type="entry name" value="XYLULOSE-1,5-BISPHOSPHATE (XUBP) PHOSPHATASE"/>
    <property type="match status" value="1"/>
</dbReference>
<reference evidence="1 2" key="1">
    <citation type="submission" date="2020-12" db="EMBL/GenBank/DDBJ databases">
        <authorList>
            <person name="Awala S.I."/>
            <person name="Gwak J.-H."/>
            <person name="Kim S.-J."/>
            <person name="Rhee S.-K."/>
        </authorList>
    </citation>
    <scope>NUCLEOTIDE SEQUENCE [LARGE SCALE GENOMIC DNA]</scope>
    <source>
        <strain evidence="1 2">IT5</strain>
    </source>
</reference>
<accession>A0ABX7PVJ3</accession>
<dbReference type="PANTHER" id="PTHR42896:SF2">
    <property type="entry name" value="CBBY-LIKE PROTEIN"/>
    <property type="match status" value="1"/>
</dbReference>
<evidence type="ECO:0000313" key="2">
    <source>
        <dbReference type="Proteomes" id="UP000663088"/>
    </source>
</evidence>
<dbReference type="Gene3D" id="3.40.50.1000">
    <property type="entry name" value="HAD superfamily/HAD-like"/>
    <property type="match status" value="1"/>
</dbReference>
<dbReference type="SUPFAM" id="SSF56784">
    <property type="entry name" value="HAD-like"/>
    <property type="match status" value="1"/>
</dbReference>
<dbReference type="EMBL" id="CP065956">
    <property type="protein sequence ID" value="QSR86922.1"/>
    <property type="molecule type" value="Genomic_DNA"/>
</dbReference>
<sequence>MMARGLLKAIILDFDGTIAYTEKEAHLPACNEAFRKMRIPIEWSWEEFVSLLELPGNQARMEWAYRKLYPSVEEKKIKELSEKWIEIKKELYIKKYVHQARLREGIAELIKQALAQNIAVAIVSTSIEAQIEAFLDKHIPEAKAYIHPILGKNAGKKTAPDSPLYTKCLKILNLKNKELIAIEDSRVGLRAALNASIKCIAAPNEYTNKQDFTGASLVIPDLSKLNIALLESLLED</sequence>